<sequence>MKKQQIIYWSATGLFCLWMIANAYAYLTSAQAQALCTHFGFPGYFRIELAIAKIAGVIALLLPIIPARLKEWAYTGFTITVISGFIAHLCSGDSLPASLSALVALAILFTSYYQYHHFKSI</sequence>
<evidence type="ECO:0000256" key="5">
    <source>
        <dbReference type="SAM" id="Phobius"/>
    </source>
</evidence>
<protein>
    <submittedName>
        <fullName evidence="6">DoxX-like family protein</fullName>
    </submittedName>
</protein>
<dbReference type="Pfam" id="PF13564">
    <property type="entry name" value="DoxX_2"/>
    <property type="match status" value="1"/>
</dbReference>
<dbReference type="KEGG" id="fln:FLA_1000"/>
<keyword evidence="2 5" id="KW-0812">Transmembrane</keyword>
<dbReference type="GO" id="GO:0016020">
    <property type="term" value="C:membrane"/>
    <property type="evidence" value="ECO:0007669"/>
    <property type="project" value="UniProtKB-SubCell"/>
</dbReference>
<feature type="transmembrane region" description="Helical" evidence="5">
    <location>
        <begin position="95"/>
        <end position="115"/>
    </location>
</feature>
<evidence type="ECO:0000313" key="7">
    <source>
        <dbReference type="Proteomes" id="UP000186917"/>
    </source>
</evidence>
<name>A0A173MBR7_9BACT</name>
<dbReference type="InterPro" id="IPR032808">
    <property type="entry name" value="DoxX"/>
</dbReference>
<evidence type="ECO:0000313" key="6">
    <source>
        <dbReference type="EMBL" id="SIT33683.1"/>
    </source>
</evidence>
<keyword evidence="3 5" id="KW-1133">Transmembrane helix</keyword>
<organism evidence="6 7">
    <name type="scientific">Filimonas lacunae</name>
    <dbReference type="NCBI Taxonomy" id="477680"/>
    <lineage>
        <taxon>Bacteria</taxon>
        <taxon>Pseudomonadati</taxon>
        <taxon>Bacteroidota</taxon>
        <taxon>Chitinophagia</taxon>
        <taxon>Chitinophagales</taxon>
        <taxon>Chitinophagaceae</taxon>
        <taxon>Filimonas</taxon>
    </lineage>
</organism>
<comment type="subcellular location">
    <subcellularLocation>
        <location evidence="1">Membrane</location>
        <topology evidence="1">Multi-pass membrane protein</topology>
    </subcellularLocation>
</comment>
<feature type="transmembrane region" description="Helical" evidence="5">
    <location>
        <begin position="72"/>
        <end position="89"/>
    </location>
</feature>
<dbReference type="Proteomes" id="UP000186917">
    <property type="component" value="Unassembled WGS sequence"/>
</dbReference>
<dbReference type="AlphaFoldDB" id="A0A173MBR7"/>
<feature type="transmembrane region" description="Helical" evidence="5">
    <location>
        <begin position="47"/>
        <end position="65"/>
    </location>
</feature>
<evidence type="ECO:0000256" key="4">
    <source>
        <dbReference type="ARBA" id="ARBA00023136"/>
    </source>
</evidence>
<proteinExistence type="predicted"/>
<evidence type="ECO:0000256" key="2">
    <source>
        <dbReference type="ARBA" id="ARBA00022692"/>
    </source>
</evidence>
<keyword evidence="7" id="KW-1185">Reference proteome</keyword>
<dbReference type="STRING" id="477680.SAMN05421788_11351"/>
<evidence type="ECO:0000256" key="3">
    <source>
        <dbReference type="ARBA" id="ARBA00022989"/>
    </source>
</evidence>
<dbReference type="OrthoDB" id="7960583at2"/>
<accession>A0A173MBR7</accession>
<dbReference type="RefSeq" id="WP_076382340.1">
    <property type="nucleotide sequence ID" value="NZ_AP017422.1"/>
</dbReference>
<dbReference type="EMBL" id="FTOR01000013">
    <property type="protein sequence ID" value="SIT33683.1"/>
    <property type="molecule type" value="Genomic_DNA"/>
</dbReference>
<evidence type="ECO:0000256" key="1">
    <source>
        <dbReference type="ARBA" id="ARBA00004141"/>
    </source>
</evidence>
<gene>
    <name evidence="6" type="ORF">SAMN05421788_11351</name>
</gene>
<keyword evidence="4 5" id="KW-0472">Membrane</keyword>
<reference evidence="7" key="1">
    <citation type="submission" date="2017-01" db="EMBL/GenBank/DDBJ databases">
        <authorList>
            <person name="Varghese N."/>
            <person name="Submissions S."/>
        </authorList>
    </citation>
    <scope>NUCLEOTIDE SEQUENCE [LARGE SCALE GENOMIC DNA]</scope>
    <source>
        <strain evidence="7">DSM 21054</strain>
    </source>
</reference>
<feature type="transmembrane region" description="Helical" evidence="5">
    <location>
        <begin position="7"/>
        <end position="27"/>
    </location>
</feature>